<dbReference type="Proteomes" id="UP001279734">
    <property type="component" value="Unassembled WGS sequence"/>
</dbReference>
<dbReference type="GO" id="GO:0008117">
    <property type="term" value="F:sphinganine-1-phosphate aldolase activity"/>
    <property type="evidence" value="ECO:0007669"/>
    <property type="project" value="TreeGrafter"/>
</dbReference>
<dbReference type="AlphaFoldDB" id="A0AAD3XT45"/>
<dbReference type="GO" id="GO:0016020">
    <property type="term" value="C:membrane"/>
    <property type="evidence" value="ECO:0007669"/>
    <property type="project" value="GOC"/>
</dbReference>
<dbReference type="PANTHER" id="PTHR42735:SF6">
    <property type="entry name" value="SPHINGOSINE-1-PHOSPHATE LYASE 1"/>
    <property type="match status" value="1"/>
</dbReference>
<comment type="cofactor">
    <cofactor evidence="1">
        <name>pyridoxal 5'-phosphate</name>
        <dbReference type="ChEBI" id="CHEBI:597326"/>
    </cofactor>
</comment>
<dbReference type="InterPro" id="IPR012340">
    <property type="entry name" value="NA-bd_OB-fold"/>
</dbReference>
<name>A0AAD3XT45_NEPGR</name>
<evidence type="ECO:0000256" key="3">
    <source>
        <dbReference type="ARBA" id="ARBA00023239"/>
    </source>
</evidence>
<sequence length="673" mass="73993">MLLFYRDDAILFHIIPLAQPQTFPTAETASKVQRAVTLQLIEEDVAVEISPQSFGIARDNYEDANELHMSLLSLVTGLTPSALHYAVAPHVTQSDSCYCCCYSSCIHRVYANATVNLEDMATRHGTTNILLYMEANSSTNACVGISIEALRRLDEAIASEVESLSLSRMEIQRYVIHSLANLQQTISTMNFMAVRDQVLVGLHDPYRFNQTKLPQLLTTTMMDGLPALGLEVNEAAQCAFAKPETTSFVLVPGGRKSLLITSSSGMAASTLLLPLSFTWKLSCEREKLHRDHFEQLKTLVDSGNIQGVCGTVKRAATGELSVGVVDKMQSPIKSKREGWRAELPKIGSGCGVIEIMKEEKKNGVAWQGKCSGAVYIGGSESEGQFTLIIEACSMFAHTNPLHWDMFQSAARFEAEAVAMTAALLGSKEKAFRGQVRGNMTLGGTESILMAVNSSRDYMKANPELIIPESTHSTYDKAAQHFSIKLKRVPVSCKFRADVKAVRRCINRNPMLIVGSAPGIPHGIMDPIEELGELVLYVKITTELSLKRMLVADAGQSNDLRNWSPSAAPSFIQGQGCGAGSTIVHEPFDLEDKAGNEKAEDIFHLFSLSHSLSLDFPFPLLCLSPSTLPIFPRFLLCQTPPSRPLHWLSSLLFFRRDLHQRCTHHAFSSSTVPH</sequence>
<dbReference type="SUPFAM" id="SSF53383">
    <property type="entry name" value="PLP-dependent transferases"/>
    <property type="match status" value="1"/>
</dbReference>
<protein>
    <submittedName>
        <fullName evidence="4">Uncharacterized protein</fullName>
    </submittedName>
</protein>
<evidence type="ECO:0000313" key="5">
    <source>
        <dbReference type="Proteomes" id="UP001279734"/>
    </source>
</evidence>
<proteinExistence type="predicted"/>
<dbReference type="EMBL" id="BSYO01000015">
    <property type="protein sequence ID" value="GMH15406.1"/>
    <property type="molecule type" value="Genomic_DNA"/>
</dbReference>
<keyword evidence="5" id="KW-1185">Reference proteome</keyword>
<accession>A0AAD3XT45</accession>
<evidence type="ECO:0000256" key="1">
    <source>
        <dbReference type="ARBA" id="ARBA00001933"/>
    </source>
</evidence>
<dbReference type="GO" id="GO:0005783">
    <property type="term" value="C:endoplasmic reticulum"/>
    <property type="evidence" value="ECO:0007669"/>
    <property type="project" value="TreeGrafter"/>
</dbReference>
<dbReference type="InterPro" id="IPR015424">
    <property type="entry name" value="PyrdxlP-dep_Trfase"/>
</dbReference>
<dbReference type="InterPro" id="IPR050477">
    <property type="entry name" value="GrpII_AminoAcid_Decarb"/>
</dbReference>
<dbReference type="GO" id="GO:0030149">
    <property type="term" value="P:sphingolipid catabolic process"/>
    <property type="evidence" value="ECO:0007669"/>
    <property type="project" value="TreeGrafter"/>
</dbReference>
<gene>
    <name evidence="4" type="ORF">Nepgr_017247</name>
</gene>
<keyword evidence="2" id="KW-0663">Pyridoxal phosphate</keyword>
<dbReference type="Gene3D" id="2.40.50.140">
    <property type="entry name" value="Nucleic acid-binding proteins"/>
    <property type="match status" value="1"/>
</dbReference>
<comment type="caution">
    <text evidence="4">The sequence shown here is derived from an EMBL/GenBank/DDBJ whole genome shotgun (WGS) entry which is preliminary data.</text>
</comment>
<reference evidence="4" key="1">
    <citation type="submission" date="2023-05" db="EMBL/GenBank/DDBJ databases">
        <title>Nepenthes gracilis genome sequencing.</title>
        <authorList>
            <person name="Fukushima K."/>
        </authorList>
    </citation>
    <scope>NUCLEOTIDE SEQUENCE</scope>
    <source>
        <strain evidence="4">SING2019-196</strain>
    </source>
</reference>
<evidence type="ECO:0000313" key="4">
    <source>
        <dbReference type="EMBL" id="GMH15406.1"/>
    </source>
</evidence>
<keyword evidence="3" id="KW-0456">Lyase</keyword>
<organism evidence="4 5">
    <name type="scientific">Nepenthes gracilis</name>
    <name type="common">Slender pitcher plant</name>
    <dbReference type="NCBI Taxonomy" id="150966"/>
    <lineage>
        <taxon>Eukaryota</taxon>
        <taxon>Viridiplantae</taxon>
        <taxon>Streptophyta</taxon>
        <taxon>Embryophyta</taxon>
        <taxon>Tracheophyta</taxon>
        <taxon>Spermatophyta</taxon>
        <taxon>Magnoliopsida</taxon>
        <taxon>eudicotyledons</taxon>
        <taxon>Gunneridae</taxon>
        <taxon>Pentapetalae</taxon>
        <taxon>Caryophyllales</taxon>
        <taxon>Nepenthaceae</taxon>
        <taxon>Nepenthes</taxon>
    </lineage>
</organism>
<dbReference type="Gene3D" id="3.40.640.10">
    <property type="entry name" value="Type I PLP-dependent aspartate aminotransferase-like (Major domain)"/>
    <property type="match status" value="1"/>
</dbReference>
<dbReference type="PANTHER" id="PTHR42735">
    <property type="match status" value="1"/>
</dbReference>
<evidence type="ECO:0000256" key="2">
    <source>
        <dbReference type="ARBA" id="ARBA00022898"/>
    </source>
</evidence>
<dbReference type="InterPro" id="IPR015421">
    <property type="entry name" value="PyrdxlP-dep_Trfase_major"/>
</dbReference>